<dbReference type="AlphaFoldDB" id="D2J7C9"/>
<feature type="transmembrane region" description="Helical" evidence="1">
    <location>
        <begin position="45"/>
        <end position="64"/>
    </location>
</feature>
<protein>
    <submittedName>
        <fullName evidence="2">Uncharacterized protein</fullName>
    </submittedName>
</protein>
<name>D2J7C9_STAAU</name>
<dbReference type="EMBL" id="GQ900389">
    <property type="protein sequence ID" value="ACZ58678.1"/>
    <property type="molecule type" value="Genomic_DNA"/>
</dbReference>
<dbReference type="RefSeq" id="WP_012816510.1">
    <property type="nucleotide sequence ID" value="NZ_CP099500.1"/>
</dbReference>
<keyword evidence="2" id="KW-0614">Plasmid</keyword>
<feature type="transmembrane region" description="Helical" evidence="1">
    <location>
        <begin position="6"/>
        <end position="25"/>
    </location>
</feature>
<proteinExistence type="predicted"/>
<reference evidence="2" key="1">
    <citation type="submission" date="2009-08" db="EMBL/GenBank/DDBJ databases">
        <authorList>
            <person name="Gill J."/>
            <person name="Borman J."/>
            <person name="Shetty J."/>
            <person name="Hostetler J."/>
            <person name="Durkin S."/>
            <person name="Montgomery B."/>
        </authorList>
    </citation>
    <scope>NUCLEOTIDE SEQUENCE</scope>
    <source>
        <strain evidence="2">WB43S</strain>
        <plasmid evidence="2">pWBG745</plasmid>
    </source>
</reference>
<geneLocation type="plasmid" evidence="2">
    <name>pWBG745</name>
</geneLocation>
<accession>D2J7C9</accession>
<feature type="transmembrane region" description="Helical" evidence="1">
    <location>
        <begin position="84"/>
        <end position="109"/>
    </location>
</feature>
<dbReference type="PATRIC" id="fig|1280.4347.peg.6"/>
<sequence>MNNIDAFNSLVFTFLTIFSIVYISVNCFNPNFFKHDTRYIPLNRVLKLGILNSLYLIIGIWLLSKFYSALINSHISLEKLGDDSFIIATFLTSSILISFFILSLFLVVLKTIKMLFVYINLKKDNIPNNLRHVLYKKNFETVINNYKLLKMSDEKVSLSDKEILQLSAVLSNAGMNEDVQEILKIKLFKQNTFWDDMFSVFPNQANYSVQCSSEYISYNEQFKTALQKHAKVFRYIYVPIIIIAIIQIYFPIFNLIINTSPTTRERIIVLVISIIINIMLIIKYKTLKRIHKNFLNIANVKIKASNTDKAIFTAQCILAVTTIICLLIS</sequence>
<keyword evidence="1" id="KW-1133">Transmembrane helix</keyword>
<organism evidence="2">
    <name type="scientific">Staphylococcus aureus</name>
    <dbReference type="NCBI Taxonomy" id="1280"/>
    <lineage>
        <taxon>Bacteria</taxon>
        <taxon>Bacillati</taxon>
        <taxon>Bacillota</taxon>
        <taxon>Bacilli</taxon>
        <taxon>Bacillales</taxon>
        <taxon>Staphylococcaceae</taxon>
        <taxon>Staphylococcus</taxon>
    </lineage>
</organism>
<reference evidence="2" key="2">
    <citation type="submission" date="2009-12" db="EMBL/GenBank/DDBJ databases">
        <authorList>
            <person name="Summers A.O."/>
            <person name="Shearer J."/>
            <person name="Wireman J."/>
        </authorList>
    </citation>
    <scope>NUCLEOTIDE SEQUENCE</scope>
    <source>
        <strain evidence="2">WB43S</strain>
        <plasmid evidence="2">pWBG745</plasmid>
    </source>
</reference>
<evidence type="ECO:0000313" key="2">
    <source>
        <dbReference type="EMBL" id="ACZ58678.1"/>
    </source>
</evidence>
<keyword evidence="1" id="KW-0472">Membrane</keyword>
<feature type="transmembrane region" description="Helical" evidence="1">
    <location>
        <begin position="310"/>
        <end position="328"/>
    </location>
</feature>
<feature type="transmembrane region" description="Helical" evidence="1">
    <location>
        <begin position="263"/>
        <end position="282"/>
    </location>
</feature>
<feature type="transmembrane region" description="Helical" evidence="1">
    <location>
        <begin position="235"/>
        <end position="257"/>
    </location>
</feature>
<evidence type="ECO:0000256" key="1">
    <source>
        <dbReference type="SAM" id="Phobius"/>
    </source>
</evidence>
<gene>
    <name evidence="2" type="ORF">SAP028A_027</name>
</gene>
<keyword evidence="1" id="KW-0812">Transmembrane</keyword>